<keyword evidence="1" id="KW-0547">Nucleotide-binding</keyword>
<reference evidence="4 5" key="1">
    <citation type="submission" date="2019-01" db="EMBL/GenBank/DDBJ databases">
        <title>Lactibacter flavus gen. nov., sp. nov., a novel bacterium of the family Propionibacteriaceae isolated from raw milk and dairy products.</title>
        <authorList>
            <person name="Huptas C."/>
            <person name="Wenning M."/>
            <person name="Breitenwieser F."/>
            <person name="Doll E."/>
            <person name="Von Neubeck M."/>
            <person name="Busse H.-J."/>
            <person name="Scherer S."/>
        </authorList>
    </citation>
    <scope>NUCLEOTIDE SEQUENCE [LARGE SCALE GENOMIC DNA]</scope>
    <source>
        <strain evidence="4 5">DSM 22130</strain>
    </source>
</reference>
<sequence>MAAIPAVTAGEWKSFHRYRSAREVAVSGADGLETAVEDGCAIGLVDAARDARGLEQVRGLLKASGLGLDADVELFATARDASGRLLACLGLAGDVVKCAASAPEVRGEGVTARLMQRILDEASDRGRTHLFAFTRPGNRAILEGLGFHALAVTDDAVLLENTPFGLSSYVAGLARLRRPGRRIGGVVLNANPFTFGHRYLVERAASECDALHVFVVGEDASAFDAATRLRLVRDGIAGLDLGEQVVVHPGSRYIVSRATFPNYFLAREDARASAAAGLDLQLFRTAIAPALGITDRFVGTEPLSPVTAAYNAEMRWWLAEAPLDAPPIAVHEVARLEVDGEAVSASRVRQGLASGDLDAVARLVPGPTLAHLRSLVSPGHRR</sequence>
<dbReference type="Gene3D" id="3.40.630.30">
    <property type="match status" value="1"/>
</dbReference>
<dbReference type="GO" id="GO:0008771">
    <property type="term" value="F:[citrate (pro-3S)-lyase] ligase activity"/>
    <property type="evidence" value="ECO:0007669"/>
    <property type="project" value="UniProtKB-EC"/>
</dbReference>
<dbReference type="OrthoDB" id="9779753at2"/>
<dbReference type="InterPro" id="IPR014729">
    <property type="entry name" value="Rossmann-like_a/b/a_fold"/>
</dbReference>
<dbReference type="InterPro" id="IPR005216">
    <property type="entry name" value="Citrate_lyase_ligase"/>
</dbReference>
<proteinExistence type="predicted"/>
<gene>
    <name evidence="4" type="primary">citC</name>
    <name evidence="4" type="ORF">ET996_08695</name>
</gene>
<keyword evidence="2" id="KW-0067">ATP-binding</keyword>
<evidence type="ECO:0000313" key="4">
    <source>
        <dbReference type="EMBL" id="TBT94849.1"/>
    </source>
</evidence>
<dbReference type="SUPFAM" id="SSF55729">
    <property type="entry name" value="Acyl-CoA N-acyltransferases (Nat)"/>
    <property type="match status" value="1"/>
</dbReference>
<evidence type="ECO:0000313" key="5">
    <source>
        <dbReference type="Proteomes" id="UP000291933"/>
    </source>
</evidence>
<keyword evidence="5" id="KW-1185">Reference proteome</keyword>
<dbReference type="InterPro" id="IPR013166">
    <property type="entry name" value="Citrate_lyase_ligase_C"/>
</dbReference>
<dbReference type="NCBIfam" id="TIGR00124">
    <property type="entry name" value="cit_ly_ligase"/>
    <property type="match status" value="1"/>
</dbReference>
<protein>
    <submittedName>
        <fullName evidence="4">[citrate (Pro-3S)-lyase] ligase</fullName>
        <ecNumber evidence="4">6.2.1.22</ecNumber>
    </submittedName>
</protein>
<dbReference type="NCBIfam" id="TIGR00125">
    <property type="entry name" value="cyt_tran_rel"/>
    <property type="match status" value="1"/>
</dbReference>
<dbReference type="PIRSF" id="PIRSF005751">
    <property type="entry name" value="Acet_citr_lig"/>
    <property type="match status" value="1"/>
</dbReference>
<dbReference type="AlphaFoldDB" id="A0A4Q9KM87"/>
<dbReference type="SUPFAM" id="SSF52374">
    <property type="entry name" value="Nucleotidylyl transferase"/>
    <property type="match status" value="1"/>
</dbReference>
<dbReference type="GO" id="GO:0005524">
    <property type="term" value="F:ATP binding"/>
    <property type="evidence" value="ECO:0007669"/>
    <property type="project" value="UniProtKB-KW"/>
</dbReference>
<name>A0A4Q9KM87_PROTD</name>
<organism evidence="4 5">
    <name type="scientific">Propioniciclava tarda</name>
    <dbReference type="NCBI Taxonomy" id="433330"/>
    <lineage>
        <taxon>Bacteria</taxon>
        <taxon>Bacillati</taxon>
        <taxon>Actinomycetota</taxon>
        <taxon>Actinomycetes</taxon>
        <taxon>Propionibacteriales</taxon>
        <taxon>Propionibacteriaceae</taxon>
        <taxon>Propioniciclava</taxon>
    </lineage>
</organism>
<comment type="caution">
    <text evidence="4">The sequence shown here is derived from an EMBL/GenBank/DDBJ whole genome shotgun (WGS) entry which is preliminary data.</text>
</comment>
<dbReference type="InterPro" id="IPR016181">
    <property type="entry name" value="Acyl_CoA_acyltransferase"/>
</dbReference>
<evidence type="ECO:0000259" key="3">
    <source>
        <dbReference type="SMART" id="SM00764"/>
    </source>
</evidence>
<dbReference type="EC" id="6.2.1.22" evidence="4"/>
<dbReference type="Proteomes" id="UP000291933">
    <property type="component" value="Unassembled WGS sequence"/>
</dbReference>
<dbReference type="SMART" id="SM00764">
    <property type="entry name" value="Citrate_ly_lig"/>
    <property type="match status" value="1"/>
</dbReference>
<evidence type="ECO:0000256" key="2">
    <source>
        <dbReference type="ARBA" id="ARBA00022840"/>
    </source>
</evidence>
<dbReference type="GO" id="GO:0016829">
    <property type="term" value="F:lyase activity"/>
    <property type="evidence" value="ECO:0007669"/>
    <property type="project" value="UniProtKB-KW"/>
</dbReference>
<dbReference type="PANTHER" id="PTHR40599:SF1">
    <property type="entry name" value="[CITRATE [PRO-3S]-LYASE] LIGASE"/>
    <property type="match status" value="1"/>
</dbReference>
<keyword evidence="4" id="KW-0456">Lyase</keyword>
<evidence type="ECO:0000256" key="1">
    <source>
        <dbReference type="ARBA" id="ARBA00022741"/>
    </source>
</evidence>
<keyword evidence="4" id="KW-0436">Ligase</keyword>
<dbReference type="Pfam" id="PF08218">
    <property type="entry name" value="Citrate_ly_lig"/>
    <property type="match status" value="1"/>
</dbReference>
<dbReference type="Gene3D" id="3.40.50.620">
    <property type="entry name" value="HUPs"/>
    <property type="match status" value="1"/>
</dbReference>
<feature type="domain" description="Citrate lyase ligase C-terminal" evidence="3">
    <location>
        <begin position="183"/>
        <end position="372"/>
    </location>
</feature>
<dbReference type="PANTHER" id="PTHR40599">
    <property type="entry name" value="[CITRATE [PRO-3S]-LYASE] LIGASE"/>
    <property type="match status" value="1"/>
</dbReference>
<dbReference type="EMBL" id="SDMR01000009">
    <property type="protein sequence ID" value="TBT94849.1"/>
    <property type="molecule type" value="Genomic_DNA"/>
</dbReference>
<dbReference type="InterPro" id="IPR004821">
    <property type="entry name" value="Cyt_trans-like"/>
</dbReference>
<accession>A0A4Q9KM87</accession>